<keyword evidence="10" id="KW-1185">Reference proteome</keyword>
<dbReference type="NCBIfam" id="TIGR00060">
    <property type="entry name" value="L18_bact"/>
    <property type="match status" value="1"/>
</dbReference>
<gene>
    <name evidence="8" type="primary">rplR</name>
    <name evidence="9" type="ORF">JonanDRAFT_1079</name>
</gene>
<dbReference type="eggNOG" id="COG0256">
    <property type="taxonomic scope" value="Bacteria"/>
</dbReference>
<comment type="subunit">
    <text evidence="8">Part of the 50S ribosomal subunit; part of the 5S rRNA/L5/L18/L25 subcomplex. Contacts the 5S and 23S rRNAs.</text>
</comment>
<reference evidence="9 10" key="1">
    <citation type="submission" date="2011-11" db="EMBL/GenBank/DDBJ databases">
        <title>The Noncontiguous Finished genome of Jonquetella anthropi DSM 22815.</title>
        <authorList>
            <consortium name="US DOE Joint Genome Institute (JGI-PGF)"/>
            <person name="Lucas S."/>
            <person name="Copeland A."/>
            <person name="Lapidus A."/>
            <person name="Glavina del Rio T."/>
            <person name="Dalin E."/>
            <person name="Tice H."/>
            <person name="Bruce D."/>
            <person name="Goodwin L."/>
            <person name="Pitluck S."/>
            <person name="Peters L."/>
            <person name="Mikhailova N."/>
            <person name="Held B."/>
            <person name="Kyrpides N."/>
            <person name="Mavromatis K."/>
            <person name="Ivanova N."/>
            <person name="Markowitz V."/>
            <person name="Cheng J.-F."/>
            <person name="Hugenholtz P."/>
            <person name="Woyke T."/>
            <person name="Wu D."/>
            <person name="Gronow S."/>
            <person name="Wellnitz S."/>
            <person name="Brambilla E."/>
            <person name="Klenk H.-P."/>
            <person name="Eisen J.A."/>
        </authorList>
    </citation>
    <scope>NUCLEOTIDE SEQUENCE [LARGE SCALE GENOMIC DNA]</scope>
    <source>
        <strain evidence="9 10">DSM 22815</strain>
    </source>
</reference>
<evidence type="ECO:0000256" key="2">
    <source>
        <dbReference type="ARBA" id="ARBA00022730"/>
    </source>
</evidence>
<dbReference type="InterPro" id="IPR057268">
    <property type="entry name" value="Ribosomal_L18"/>
</dbReference>
<keyword evidence="3 8" id="KW-0694">RNA-binding</keyword>
<dbReference type="PANTHER" id="PTHR12899:SF3">
    <property type="entry name" value="LARGE RIBOSOMAL SUBUNIT PROTEIN UL18M"/>
    <property type="match status" value="1"/>
</dbReference>
<dbReference type="InterPro" id="IPR005484">
    <property type="entry name" value="Ribosomal_uL18_bac/plant/anim"/>
</dbReference>
<evidence type="ECO:0000256" key="3">
    <source>
        <dbReference type="ARBA" id="ARBA00022884"/>
    </source>
</evidence>
<dbReference type="STRING" id="885272.JonanDRAFT_1079"/>
<dbReference type="HAMAP" id="MF_01337_B">
    <property type="entry name" value="Ribosomal_uL18_B"/>
    <property type="match status" value="1"/>
</dbReference>
<comment type="function">
    <text evidence="7 8">This is one of the proteins that bind and probably mediate the attachment of the 5S RNA into the large ribosomal subunit, where it forms part of the central protuberance.</text>
</comment>
<evidence type="ECO:0000256" key="6">
    <source>
        <dbReference type="ARBA" id="ARBA00035197"/>
    </source>
</evidence>
<dbReference type="InterPro" id="IPR004389">
    <property type="entry name" value="Ribosomal_uL18_bac-type"/>
</dbReference>
<dbReference type="FunFam" id="3.30.420.100:FF:000001">
    <property type="entry name" value="50S ribosomal protein L18"/>
    <property type="match status" value="1"/>
</dbReference>
<dbReference type="PANTHER" id="PTHR12899">
    <property type="entry name" value="39S RIBOSOMAL PROTEIN L18, MITOCHONDRIAL"/>
    <property type="match status" value="1"/>
</dbReference>
<proteinExistence type="inferred from homology"/>
<sequence>MNKQKSRNAMRLLRHSRLRRRLSGTAAKPRLSVFRSLKEIYAQVIDDTVGHTLCSASTLDKGLRDALTGGHCTVAAAAEVGKLVAQRAIDKGISEVVFDRGGHAYHGRVAALAEAAREAGLKL</sequence>
<dbReference type="HOGENOM" id="CLU_098841_0_1_0"/>
<dbReference type="GO" id="GO:0008097">
    <property type="term" value="F:5S rRNA binding"/>
    <property type="evidence" value="ECO:0007669"/>
    <property type="project" value="TreeGrafter"/>
</dbReference>
<dbReference type="AlphaFoldDB" id="H0UL88"/>
<dbReference type="Proteomes" id="UP000003806">
    <property type="component" value="Chromosome"/>
</dbReference>
<dbReference type="EMBL" id="CM001376">
    <property type="protein sequence ID" value="EHM13447.1"/>
    <property type="molecule type" value="Genomic_DNA"/>
</dbReference>
<name>H0UL88_9BACT</name>
<evidence type="ECO:0000256" key="5">
    <source>
        <dbReference type="ARBA" id="ARBA00023274"/>
    </source>
</evidence>
<dbReference type="GO" id="GO:0003735">
    <property type="term" value="F:structural constituent of ribosome"/>
    <property type="evidence" value="ECO:0007669"/>
    <property type="project" value="InterPro"/>
</dbReference>
<protein>
    <recommendedName>
        <fullName evidence="6 8">Large ribosomal subunit protein uL18</fullName>
    </recommendedName>
</protein>
<evidence type="ECO:0000256" key="4">
    <source>
        <dbReference type="ARBA" id="ARBA00022980"/>
    </source>
</evidence>
<comment type="similarity">
    <text evidence="1 8">Belongs to the universal ribosomal protein uL18 family.</text>
</comment>
<dbReference type="OrthoDB" id="9810939at2"/>
<keyword evidence="4 8" id="KW-0689">Ribosomal protein</keyword>
<evidence type="ECO:0000256" key="1">
    <source>
        <dbReference type="ARBA" id="ARBA00007116"/>
    </source>
</evidence>
<dbReference type="CDD" id="cd00432">
    <property type="entry name" value="Ribosomal_L18_L5e"/>
    <property type="match status" value="1"/>
</dbReference>
<dbReference type="SUPFAM" id="SSF53137">
    <property type="entry name" value="Translational machinery components"/>
    <property type="match status" value="1"/>
</dbReference>
<accession>H0UL88</accession>
<dbReference type="Gene3D" id="3.30.420.100">
    <property type="match status" value="1"/>
</dbReference>
<evidence type="ECO:0000256" key="7">
    <source>
        <dbReference type="ARBA" id="ARBA00053375"/>
    </source>
</evidence>
<dbReference type="RefSeq" id="WP_008521520.1">
    <property type="nucleotide sequence ID" value="NZ_CM001376.1"/>
</dbReference>
<keyword evidence="2 8" id="KW-0699">rRNA-binding</keyword>
<keyword evidence="5 8" id="KW-0687">Ribonucleoprotein</keyword>
<dbReference type="Pfam" id="PF00861">
    <property type="entry name" value="Ribosomal_L18p"/>
    <property type="match status" value="1"/>
</dbReference>
<dbReference type="GO" id="GO:0022625">
    <property type="term" value="C:cytosolic large ribosomal subunit"/>
    <property type="evidence" value="ECO:0007669"/>
    <property type="project" value="TreeGrafter"/>
</dbReference>
<evidence type="ECO:0000256" key="8">
    <source>
        <dbReference type="HAMAP-Rule" id="MF_01337"/>
    </source>
</evidence>
<dbReference type="GO" id="GO:0006412">
    <property type="term" value="P:translation"/>
    <property type="evidence" value="ECO:0007669"/>
    <property type="project" value="UniProtKB-UniRule"/>
</dbReference>
<evidence type="ECO:0000313" key="10">
    <source>
        <dbReference type="Proteomes" id="UP000003806"/>
    </source>
</evidence>
<evidence type="ECO:0000313" key="9">
    <source>
        <dbReference type="EMBL" id="EHM13447.1"/>
    </source>
</evidence>
<organism evidence="9 10">
    <name type="scientific">Jonquetella anthropi DSM 22815</name>
    <dbReference type="NCBI Taxonomy" id="885272"/>
    <lineage>
        <taxon>Bacteria</taxon>
        <taxon>Thermotogati</taxon>
        <taxon>Synergistota</taxon>
        <taxon>Synergistia</taxon>
        <taxon>Synergistales</taxon>
        <taxon>Dethiosulfovibrionaceae</taxon>
        <taxon>Jonquetella</taxon>
    </lineage>
</organism>